<keyword evidence="3" id="KW-1185">Reference proteome</keyword>
<feature type="compositionally biased region" description="Polar residues" evidence="1">
    <location>
        <begin position="166"/>
        <end position="175"/>
    </location>
</feature>
<reference evidence="2 3" key="1">
    <citation type="submission" date="2020-11" db="EMBL/GenBank/DDBJ databases">
        <authorList>
            <person name="Wallbank WR R."/>
            <person name="Pardo Diaz C."/>
            <person name="Kozak K."/>
            <person name="Martin S."/>
            <person name="Jiggins C."/>
            <person name="Moest M."/>
            <person name="Warren A I."/>
            <person name="Generalovic N T."/>
            <person name="Byers J.R.P. K."/>
            <person name="Montejo-Kovacevich G."/>
            <person name="Yen C E."/>
        </authorList>
    </citation>
    <scope>NUCLEOTIDE SEQUENCE [LARGE SCALE GENOMIC DNA]</scope>
</reference>
<feature type="compositionally biased region" description="Polar residues" evidence="1">
    <location>
        <begin position="72"/>
        <end position="81"/>
    </location>
</feature>
<evidence type="ECO:0000313" key="3">
    <source>
        <dbReference type="Proteomes" id="UP000594454"/>
    </source>
</evidence>
<dbReference type="AlphaFoldDB" id="A0A7R8YWE3"/>
<evidence type="ECO:0000313" key="2">
    <source>
        <dbReference type="EMBL" id="CAD7087259.1"/>
    </source>
</evidence>
<feature type="region of interest" description="Disordered" evidence="1">
    <location>
        <begin position="136"/>
        <end position="177"/>
    </location>
</feature>
<feature type="region of interest" description="Disordered" evidence="1">
    <location>
        <begin position="41"/>
        <end position="101"/>
    </location>
</feature>
<proteinExistence type="predicted"/>
<name>A0A7R8YWE3_HERIL</name>
<evidence type="ECO:0000256" key="1">
    <source>
        <dbReference type="SAM" id="MobiDB-lite"/>
    </source>
</evidence>
<sequence>MAQNKGKNPASEEGEIDEIFIVLFSDEEIRRMSPSNMEAFDKALSNSNPTGEKWCRGKLEESTKEVPKRSRTTSTATQISNGVHRKIVKPQQKSLEDNNPWKAFTREMPKVAGKLSETAAKINTALNKVNMEAFDKAPSISNPAGGKSCRVKFEESTKEVSKRSRTTSTATQMSNGMHRKIVKPQQKSLEDNNPWKAFTREMPKVAGKLSEALNKVKKSMS</sequence>
<feature type="compositionally biased region" description="Basic and acidic residues" evidence="1">
    <location>
        <begin position="151"/>
        <end position="162"/>
    </location>
</feature>
<feature type="compositionally biased region" description="Basic and acidic residues" evidence="1">
    <location>
        <begin position="53"/>
        <end position="68"/>
    </location>
</feature>
<gene>
    <name evidence="2" type="ORF">HERILL_LOCUS9978</name>
</gene>
<dbReference type="EMBL" id="LR899012">
    <property type="protein sequence ID" value="CAD7087259.1"/>
    <property type="molecule type" value="Genomic_DNA"/>
</dbReference>
<dbReference type="Proteomes" id="UP000594454">
    <property type="component" value="Chromosome 4"/>
</dbReference>
<accession>A0A7R8YWE3</accession>
<organism evidence="2 3">
    <name type="scientific">Hermetia illucens</name>
    <name type="common">Black soldier fly</name>
    <dbReference type="NCBI Taxonomy" id="343691"/>
    <lineage>
        <taxon>Eukaryota</taxon>
        <taxon>Metazoa</taxon>
        <taxon>Ecdysozoa</taxon>
        <taxon>Arthropoda</taxon>
        <taxon>Hexapoda</taxon>
        <taxon>Insecta</taxon>
        <taxon>Pterygota</taxon>
        <taxon>Neoptera</taxon>
        <taxon>Endopterygota</taxon>
        <taxon>Diptera</taxon>
        <taxon>Brachycera</taxon>
        <taxon>Stratiomyomorpha</taxon>
        <taxon>Stratiomyidae</taxon>
        <taxon>Hermetiinae</taxon>
        <taxon>Hermetia</taxon>
    </lineage>
</organism>
<protein>
    <submittedName>
        <fullName evidence="2">Uncharacterized protein</fullName>
    </submittedName>
</protein>
<dbReference type="InParanoid" id="A0A7R8YWE3"/>